<evidence type="ECO:0000256" key="1">
    <source>
        <dbReference type="SAM" id="SignalP"/>
    </source>
</evidence>
<protein>
    <recommendedName>
        <fullName evidence="4">Secreted protein</fullName>
    </recommendedName>
</protein>
<feature type="signal peptide" evidence="1">
    <location>
        <begin position="1"/>
        <end position="20"/>
    </location>
</feature>
<sequence length="290" mass="29613">MRRTAIACLFSLAALTDAAALPPILPQALGGAIDAFKPVVAAYAASALPAAIGNCSAGAPKPCENIGDLYATTTSLYNLRARWLGGLNTLSLDALSVTSDVNGSITAAATVTFASLPMSLQVDACLPGVGCNPLLDNTDTCCGGPKTIQVTAVATCNETFPFLRNVTLTRVQIAPALEIKYNVSGKSVTLFDATSLVQTQIATQGSAFLQAQAMGPINDKIKSFFGSTIFCTQESQLAWLAKNPISSGSGATTAPKTTKPSSSSAASALRSPLALLTSLAAVVVVQLSPV</sequence>
<dbReference type="OMA" id="PCENIGD"/>
<organism evidence="2 3">
    <name type="scientific">Saprolegnia diclina (strain VS20)</name>
    <dbReference type="NCBI Taxonomy" id="1156394"/>
    <lineage>
        <taxon>Eukaryota</taxon>
        <taxon>Sar</taxon>
        <taxon>Stramenopiles</taxon>
        <taxon>Oomycota</taxon>
        <taxon>Saprolegniomycetes</taxon>
        <taxon>Saprolegniales</taxon>
        <taxon>Saprolegniaceae</taxon>
        <taxon>Saprolegnia</taxon>
    </lineage>
</organism>
<reference evidence="2 3" key="1">
    <citation type="submission" date="2012-04" db="EMBL/GenBank/DDBJ databases">
        <title>The Genome Sequence of Saprolegnia declina VS20.</title>
        <authorList>
            <consortium name="The Broad Institute Genome Sequencing Platform"/>
            <person name="Russ C."/>
            <person name="Nusbaum C."/>
            <person name="Tyler B."/>
            <person name="van West P."/>
            <person name="Dieguez-Uribeondo J."/>
            <person name="de Bruijn I."/>
            <person name="Tripathy S."/>
            <person name="Jiang R."/>
            <person name="Young S.K."/>
            <person name="Zeng Q."/>
            <person name="Gargeya S."/>
            <person name="Fitzgerald M."/>
            <person name="Haas B."/>
            <person name="Abouelleil A."/>
            <person name="Alvarado L."/>
            <person name="Arachchi H.M."/>
            <person name="Berlin A."/>
            <person name="Chapman S.B."/>
            <person name="Goldberg J."/>
            <person name="Griggs A."/>
            <person name="Gujja S."/>
            <person name="Hansen M."/>
            <person name="Howarth C."/>
            <person name="Imamovic A."/>
            <person name="Larimer J."/>
            <person name="McCowen C."/>
            <person name="Montmayeur A."/>
            <person name="Murphy C."/>
            <person name="Neiman D."/>
            <person name="Pearson M."/>
            <person name="Priest M."/>
            <person name="Roberts A."/>
            <person name="Saif S."/>
            <person name="Shea T."/>
            <person name="Sisk P."/>
            <person name="Sykes S."/>
            <person name="Wortman J."/>
            <person name="Nusbaum C."/>
            <person name="Birren B."/>
        </authorList>
    </citation>
    <scope>NUCLEOTIDE SEQUENCE [LARGE SCALE GENOMIC DNA]</scope>
    <source>
        <strain evidence="2 3">VS20</strain>
    </source>
</reference>
<name>T0QIX7_SAPDV</name>
<evidence type="ECO:0000313" key="2">
    <source>
        <dbReference type="EMBL" id="EQC33700.1"/>
    </source>
</evidence>
<keyword evidence="3" id="KW-1185">Reference proteome</keyword>
<proteinExistence type="predicted"/>
<dbReference type="EMBL" id="JH767158">
    <property type="protein sequence ID" value="EQC33700.1"/>
    <property type="molecule type" value="Genomic_DNA"/>
</dbReference>
<dbReference type="GeneID" id="19949531"/>
<evidence type="ECO:0000313" key="3">
    <source>
        <dbReference type="Proteomes" id="UP000030762"/>
    </source>
</evidence>
<evidence type="ECO:0008006" key="4">
    <source>
        <dbReference type="Google" id="ProtNLM"/>
    </source>
</evidence>
<keyword evidence="1" id="KW-0732">Signal</keyword>
<dbReference type="Proteomes" id="UP000030762">
    <property type="component" value="Unassembled WGS sequence"/>
</dbReference>
<dbReference type="VEuPathDB" id="FungiDB:SDRG_08804"/>
<feature type="chain" id="PRO_5004569727" description="Secreted protein" evidence="1">
    <location>
        <begin position="21"/>
        <end position="290"/>
    </location>
</feature>
<accession>T0QIX7</accession>
<dbReference type="OrthoDB" id="76853at2759"/>
<dbReference type="InParanoid" id="T0QIX7"/>
<dbReference type="AlphaFoldDB" id="T0QIX7"/>
<dbReference type="RefSeq" id="XP_008612923.1">
    <property type="nucleotide sequence ID" value="XM_008614701.1"/>
</dbReference>
<gene>
    <name evidence="2" type="ORF">SDRG_08804</name>
</gene>